<dbReference type="Proteomes" id="UP000187429">
    <property type="component" value="Unassembled WGS sequence"/>
</dbReference>
<accession>A0A1R1XFA0</accession>
<protein>
    <submittedName>
        <fullName evidence="2">Uncharacterized protein</fullName>
    </submittedName>
</protein>
<sequence>MSEHGTKCNHQPISIDVHKNQSRALSYEYVFDYITTPRVDLLEFFDIGGDDEATLFAKKIQKILRLRGRAHGRERGTHTDALSSPVQEEYDPGGKQGHNQGSTGSSIQGSHRKGESEIPRILQEPLYDLEEGGLNGFPGPRERRYVCSGPSDMQKISEARMEHAHVPILSSPLGLSLRLHNFTKVLKLVLTWESPKKVFGEHRKSIFRVYQSGIQNQLGKVDHGTIPINNPLSDGNKRSRYVSKSTLR</sequence>
<organism evidence="2 3">
    <name type="scientific">Smittium culicis</name>
    <dbReference type="NCBI Taxonomy" id="133412"/>
    <lineage>
        <taxon>Eukaryota</taxon>
        <taxon>Fungi</taxon>
        <taxon>Fungi incertae sedis</taxon>
        <taxon>Zoopagomycota</taxon>
        <taxon>Kickxellomycotina</taxon>
        <taxon>Harpellomycetes</taxon>
        <taxon>Harpellales</taxon>
        <taxon>Legeriomycetaceae</taxon>
        <taxon>Smittium</taxon>
    </lineage>
</organism>
<reference evidence="3" key="1">
    <citation type="submission" date="2017-01" db="EMBL/GenBank/DDBJ databases">
        <authorList>
            <person name="Wang Y."/>
            <person name="White M."/>
            <person name="Kvist S."/>
            <person name="Moncalvo J.-M."/>
        </authorList>
    </citation>
    <scope>NUCLEOTIDE SEQUENCE [LARGE SCALE GENOMIC DNA]</scope>
    <source>
        <strain evidence="3">ID-206-W2</strain>
    </source>
</reference>
<feature type="compositionally biased region" description="Polar residues" evidence="1">
    <location>
        <begin position="97"/>
        <end position="109"/>
    </location>
</feature>
<keyword evidence="3" id="KW-1185">Reference proteome</keyword>
<feature type="region of interest" description="Disordered" evidence="1">
    <location>
        <begin position="71"/>
        <end position="116"/>
    </location>
</feature>
<name>A0A1R1XFA0_9FUNG</name>
<comment type="caution">
    <text evidence="2">The sequence shown here is derived from an EMBL/GenBank/DDBJ whole genome shotgun (WGS) entry which is preliminary data.</text>
</comment>
<dbReference type="AlphaFoldDB" id="A0A1R1XFA0"/>
<evidence type="ECO:0000256" key="1">
    <source>
        <dbReference type="SAM" id="MobiDB-lite"/>
    </source>
</evidence>
<gene>
    <name evidence="2" type="ORF">AYI69_g9063</name>
</gene>
<evidence type="ECO:0000313" key="3">
    <source>
        <dbReference type="Proteomes" id="UP000187429"/>
    </source>
</evidence>
<dbReference type="EMBL" id="LSSM01005160">
    <property type="protein sequence ID" value="OMJ13266.1"/>
    <property type="molecule type" value="Genomic_DNA"/>
</dbReference>
<feature type="region of interest" description="Disordered" evidence="1">
    <location>
        <begin position="225"/>
        <end position="248"/>
    </location>
</feature>
<evidence type="ECO:0000313" key="2">
    <source>
        <dbReference type="EMBL" id="OMJ13266.1"/>
    </source>
</evidence>
<proteinExistence type="predicted"/>